<protein>
    <submittedName>
        <fullName evidence="4">DUF4115 domain-containing protein</fullName>
    </submittedName>
</protein>
<feature type="transmembrane region" description="Helical" evidence="2">
    <location>
        <begin position="137"/>
        <end position="155"/>
    </location>
</feature>
<proteinExistence type="predicted"/>
<dbReference type="InterPro" id="IPR001387">
    <property type="entry name" value="Cro/C1-type_HTH"/>
</dbReference>
<sequence length="350" mass="35839">MSDQQHPTPHDSSATARRPDPGAAAESARQVGAQLEKLREAKRWSIEDVSARLKVAPHKLRELESGDYSHLPDTTFAIGVVRSYAKMLGADPTPLTNTLRRTSGPIEPELSLPSNSGAGLPRGRVVMNLGGAPRRRPWGWIVAFMIVLAAVIAVWRTGGEAGGGWIARLKTGGAEAVEHDGAASPGAAAQTGNMGGTAPAGVQLASATSTLTELPRPAALDASSGADTLSAASTAAALASAPASPAIAANAGLGDASPTPGDAPVLADGEAAVMIKVSQDSWFSVRQRDGKPLFSGLLRAGDEKRVQGMAPFRVTVGNKAGIEAMALDGKPIPSAKYDGAQGNVARFSLP</sequence>
<evidence type="ECO:0000313" key="4">
    <source>
        <dbReference type="EMBL" id="WXK39499.1"/>
    </source>
</evidence>
<feature type="domain" description="Cytoskeleton protein RodZ-like C-terminal" evidence="3">
    <location>
        <begin position="275"/>
        <end position="348"/>
    </location>
</feature>
<dbReference type="PANTHER" id="PTHR34475:SF1">
    <property type="entry name" value="CYTOSKELETON PROTEIN RODZ"/>
    <property type="match status" value="1"/>
</dbReference>
<feature type="region of interest" description="Disordered" evidence="1">
    <location>
        <begin position="1"/>
        <end position="31"/>
    </location>
</feature>
<dbReference type="InterPro" id="IPR010982">
    <property type="entry name" value="Lambda_DNA-bd_dom_sf"/>
</dbReference>
<dbReference type="PANTHER" id="PTHR34475">
    <property type="match status" value="1"/>
</dbReference>
<dbReference type="InterPro" id="IPR025194">
    <property type="entry name" value="RodZ-like_C"/>
</dbReference>
<dbReference type="Pfam" id="PF13464">
    <property type="entry name" value="RodZ_C"/>
    <property type="match status" value="1"/>
</dbReference>
<dbReference type="EMBL" id="CP062176">
    <property type="protein sequence ID" value="WXK39499.1"/>
    <property type="molecule type" value="Genomic_DNA"/>
</dbReference>
<dbReference type="SUPFAM" id="SSF47413">
    <property type="entry name" value="lambda repressor-like DNA-binding domains"/>
    <property type="match status" value="1"/>
</dbReference>
<reference evidence="4 5" key="1">
    <citation type="submission" date="2020-09" db="EMBL/GenBank/DDBJ databases">
        <title>Genome sequences of Mycetohabitans spp.</title>
        <authorList>
            <person name="Carter M.E."/>
            <person name="Carpenter S.C.D."/>
            <person name="Bogdanove A.J."/>
        </authorList>
    </citation>
    <scope>NUCLEOTIDE SEQUENCE [LARGE SCALE GENOMIC DNA]</scope>
    <source>
        <strain evidence="4 5">B12</strain>
    </source>
</reference>
<dbReference type="RefSeq" id="WP_338910615.1">
    <property type="nucleotide sequence ID" value="NZ_CP062176.1"/>
</dbReference>
<gene>
    <name evidence="4" type="ORF">IHE29_09515</name>
</gene>
<keyword evidence="2" id="KW-0812">Transmembrane</keyword>
<dbReference type="CDD" id="cd00093">
    <property type="entry name" value="HTH_XRE"/>
    <property type="match status" value="1"/>
</dbReference>
<dbReference type="InterPro" id="IPR050400">
    <property type="entry name" value="Bact_Cytoskel_RodZ"/>
</dbReference>
<organism evidence="4 5">
    <name type="scientific">Mycetohabitans rhizoxinica</name>
    <dbReference type="NCBI Taxonomy" id="412963"/>
    <lineage>
        <taxon>Bacteria</taxon>
        <taxon>Pseudomonadati</taxon>
        <taxon>Pseudomonadota</taxon>
        <taxon>Betaproteobacteria</taxon>
        <taxon>Burkholderiales</taxon>
        <taxon>Burkholderiaceae</taxon>
        <taxon>Mycetohabitans</taxon>
    </lineage>
</organism>
<dbReference type="Pfam" id="PF13413">
    <property type="entry name" value="HTH_25"/>
    <property type="match status" value="1"/>
</dbReference>
<dbReference type="Proteomes" id="UP001493153">
    <property type="component" value="Chromosome"/>
</dbReference>
<keyword evidence="2" id="KW-0472">Membrane</keyword>
<evidence type="ECO:0000259" key="3">
    <source>
        <dbReference type="Pfam" id="PF13464"/>
    </source>
</evidence>
<evidence type="ECO:0000256" key="1">
    <source>
        <dbReference type="SAM" id="MobiDB-lite"/>
    </source>
</evidence>
<feature type="region of interest" description="Disordered" evidence="1">
    <location>
        <begin position="95"/>
        <end position="117"/>
    </location>
</feature>
<feature type="compositionally biased region" description="Polar residues" evidence="1">
    <location>
        <begin position="1"/>
        <end position="15"/>
    </location>
</feature>
<dbReference type="Gene3D" id="1.10.260.40">
    <property type="entry name" value="lambda repressor-like DNA-binding domains"/>
    <property type="match status" value="1"/>
</dbReference>
<evidence type="ECO:0000313" key="5">
    <source>
        <dbReference type="Proteomes" id="UP001493153"/>
    </source>
</evidence>
<keyword evidence="5" id="KW-1185">Reference proteome</keyword>
<evidence type="ECO:0000256" key="2">
    <source>
        <dbReference type="SAM" id="Phobius"/>
    </source>
</evidence>
<name>A0ABZ2Q109_9BURK</name>
<keyword evidence="2" id="KW-1133">Transmembrane helix</keyword>
<accession>A0ABZ2Q109</accession>